<dbReference type="AlphaFoldDB" id="A0A0J1B6A3"/>
<sequence>MCGLLSLCGGCKSTNRHDVIWAARNLTAIAITDASLTLFADAAIMEDHSMQQIRVSKPPLHDPHCV</sequence>
<dbReference type="EMBL" id="LECT01000044">
    <property type="protein sequence ID" value="KLU02345.1"/>
    <property type="molecule type" value="Genomic_DNA"/>
</dbReference>
<evidence type="ECO:0000313" key="2">
    <source>
        <dbReference type="Proteomes" id="UP000036367"/>
    </source>
</evidence>
<keyword evidence="2" id="KW-1185">Reference proteome</keyword>
<comment type="caution">
    <text evidence="1">The sequence shown here is derived from an EMBL/GenBank/DDBJ whole genome shotgun (WGS) entry which is preliminary data.</text>
</comment>
<reference evidence="1" key="1">
    <citation type="submission" date="2015-05" db="EMBL/GenBank/DDBJ databases">
        <title>Permanent draft genome of Rhodopirellula islandicus K833.</title>
        <authorList>
            <person name="Kizina J."/>
            <person name="Richter M."/>
            <person name="Glockner F.O."/>
            <person name="Harder J."/>
        </authorList>
    </citation>
    <scope>NUCLEOTIDE SEQUENCE [LARGE SCALE GENOMIC DNA]</scope>
    <source>
        <strain evidence="1">K833</strain>
    </source>
</reference>
<gene>
    <name evidence="1" type="ORF">RISK_005411</name>
</gene>
<evidence type="ECO:0000313" key="1">
    <source>
        <dbReference type="EMBL" id="KLU02345.1"/>
    </source>
</evidence>
<dbReference type="PATRIC" id="fig|595434.4.peg.5141"/>
<organism evidence="1 2">
    <name type="scientific">Rhodopirellula islandica</name>
    <dbReference type="NCBI Taxonomy" id="595434"/>
    <lineage>
        <taxon>Bacteria</taxon>
        <taxon>Pseudomonadati</taxon>
        <taxon>Planctomycetota</taxon>
        <taxon>Planctomycetia</taxon>
        <taxon>Pirellulales</taxon>
        <taxon>Pirellulaceae</taxon>
        <taxon>Rhodopirellula</taxon>
    </lineage>
</organism>
<protein>
    <submittedName>
        <fullName evidence="1">Uncharacterized protein</fullName>
    </submittedName>
</protein>
<dbReference type="STRING" id="595434.RISK_005411"/>
<accession>A0A0J1B6A3</accession>
<dbReference type="Proteomes" id="UP000036367">
    <property type="component" value="Unassembled WGS sequence"/>
</dbReference>
<proteinExistence type="predicted"/>
<name>A0A0J1B6A3_RHOIS</name>